<dbReference type="RefSeq" id="WP_186370647.1">
    <property type="nucleotide sequence ID" value="NZ_CP042163.1"/>
</dbReference>
<dbReference type="PROSITE" id="PS51257">
    <property type="entry name" value="PROKAR_LIPOPROTEIN"/>
    <property type="match status" value="1"/>
</dbReference>
<evidence type="ECO:0000256" key="1">
    <source>
        <dbReference type="ARBA" id="ARBA00004193"/>
    </source>
</evidence>
<feature type="domain" description="Fe/B12 periplasmic-binding" evidence="6">
    <location>
        <begin position="59"/>
        <end position="314"/>
    </location>
</feature>
<evidence type="ECO:0000313" key="8">
    <source>
        <dbReference type="Proteomes" id="UP001341820"/>
    </source>
</evidence>
<dbReference type="SUPFAM" id="SSF53807">
    <property type="entry name" value="Helical backbone' metal receptor"/>
    <property type="match status" value="1"/>
</dbReference>
<sequence>MKQLHKWSFGTFALSALMLAACGNGADEQNDSSSTTEGTETIPYEAMNGVQEIPANPERVVLLADVYFGYLQELGIDVAAATDYVFESPFLEAYTEGVENLGDASTVSVEQVLELDPDLIIAYGSSEILDQLESIATTVAVDYASLGYKDQLIEFGEMFGREEAAQSWIDEWDAQVEDLKPDVQAAVGDSTISILQPTDSDVYLYGSGWGRGGEIMYNEFDLSMPEAAVEAVEGDGYNNLSLEAVPDYAGDYILTAPWTVNMDGNFLYESSIWEGLEAVENDRVFEMDPIGYYFNDPISVEQHLNEISEFLLNQ</sequence>
<dbReference type="PANTHER" id="PTHR30532">
    <property type="entry name" value="IRON III DICITRATE-BINDING PERIPLASMIC PROTEIN"/>
    <property type="match status" value="1"/>
</dbReference>
<protein>
    <submittedName>
        <fullName evidence="7">ABC transporter substrate-binding protein</fullName>
    </submittedName>
</protein>
<dbReference type="PROSITE" id="PS50983">
    <property type="entry name" value="FE_B12_PBP"/>
    <property type="match status" value="1"/>
</dbReference>
<dbReference type="PANTHER" id="PTHR30532:SF26">
    <property type="entry name" value="IRON(3+)-HYDROXAMATE-BINDING PROTEIN FHUD"/>
    <property type="match status" value="1"/>
</dbReference>
<dbReference type="Proteomes" id="UP001341820">
    <property type="component" value="Unassembled WGS sequence"/>
</dbReference>
<evidence type="ECO:0000256" key="2">
    <source>
        <dbReference type="ARBA" id="ARBA00008814"/>
    </source>
</evidence>
<name>A0ABU6NFV6_9BACI</name>
<keyword evidence="8" id="KW-1185">Reference proteome</keyword>
<dbReference type="EMBL" id="JAROAS010000001">
    <property type="protein sequence ID" value="MED4126669.1"/>
    <property type="molecule type" value="Genomic_DNA"/>
</dbReference>
<accession>A0ABU6NFV6</accession>
<feature type="chain" id="PRO_5046708870" evidence="5">
    <location>
        <begin position="27"/>
        <end position="314"/>
    </location>
</feature>
<dbReference type="Gene3D" id="3.40.50.1980">
    <property type="entry name" value="Nitrogenase molybdenum iron protein domain"/>
    <property type="match status" value="2"/>
</dbReference>
<dbReference type="InterPro" id="IPR002491">
    <property type="entry name" value="ABC_transptr_periplasmic_BD"/>
</dbReference>
<dbReference type="Pfam" id="PF01497">
    <property type="entry name" value="Peripla_BP_2"/>
    <property type="match status" value="1"/>
</dbReference>
<proteinExistence type="inferred from homology"/>
<evidence type="ECO:0000256" key="4">
    <source>
        <dbReference type="ARBA" id="ARBA00022729"/>
    </source>
</evidence>
<evidence type="ECO:0000259" key="6">
    <source>
        <dbReference type="PROSITE" id="PS50983"/>
    </source>
</evidence>
<keyword evidence="3" id="KW-0813">Transport</keyword>
<comment type="subcellular location">
    <subcellularLocation>
        <location evidence="1">Cell membrane</location>
        <topology evidence="1">Lipid-anchor</topology>
    </subcellularLocation>
</comment>
<keyword evidence="4 5" id="KW-0732">Signal</keyword>
<comment type="caution">
    <text evidence="7">The sequence shown here is derived from an EMBL/GenBank/DDBJ whole genome shotgun (WGS) entry which is preliminary data.</text>
</comment>
<comment type="similarity">
    <text evidence="2">Belongs to the bacterial solute-binding protein 8 family.</text>
</comment>
<feature type="signal peptide" evidence="5">
    <location>
        <begin position="1"/>
        <end position="26"/>
    </location>
</feature>
<reference evidence="7 8" key="1">
    <citation type="submission" date="2023-03" db="EMBL/GenBank/DDBJ databases">
        <title>Bacillus Genome Sequencing.</title>
        <authorList>
            <person name="Dunlap C."/>
        </authorList>
    </citation>
    <scope>NUCLEOTIDE SEQUENCE [LARGE SCALE GENOMIC DNA]</scope>
    <source>
        <strain evidence="7 8">B-4107</strain>
    </source>
</reference>
<evidence type="ECO:0000313" key="7">
    <source>
        <dbReference type="EMBL" id="MED4126669.1"/>
    </source>
</evidence>
<evidence type="ECO:0000256" key="3">
    <source>
        <dbReference type="ARBA" id="ARBA00022448"/>
    </source>
</evidence>
<evidence type="ECO:0000256" key="5">
    <source>
        <dbReference type="SAM" id="SignalP"/>
    </source>
</evidence>
<dbReference type="InterPro" id="IPR051313">
    <property type="entry name" value="Bact_iron-sidero_bind"/>
</dbReference>
<organism evidence="7 8">
    <name type="scientific">Shouchella miscanthi</name>
    <dbReference type="NCBI Taxonomy" id="2598861"/>
    <lineage>
        <taxon>Bacteria</taxon>
        <taxon>Bacillati</taxon>
        <taxon>Bacillota</taxon>
        <taxon>Bacilli</taxon>
        <taxon>Bacillales</taxon>
        <taxon>Bacillaceae</taxon>
        <taxon>Shouchella</taxon>
    </lineage>
</organism>
<gene>
    <name evidence="7" type="ORF">P5F74_00755</name>
</gene>